<proteinExistence type="predicted"/>
<dbReference type="AlphaFoldDB" id="K1TTV5"/>
<feature type="non-terminal residue" evidence="1">
    <location>
        <position position="97"/>
    </location>
</feature>
<gene>
    <name evidence="1" type="ORF">LEA_08219</name>
</gene>
<dbReference type="EMBL" id="AJWY01005455">
    <property type="protein sequence ID" value="EKC69570.1"/>
    <property type="molecule type" value="Genomic_DNA"/>
</dbReference>
<comment type="caution">
    <text evidence="1">The sequence shown here is derived from an EMBL/GenBank/DDBJ whole genome shotgun (WGS) entry which is preliminary data.</text>
</comment>
<reference evidence="1" key="1">
    <citation type="journal article" date="2013" name="Environ. Microbiol.">
        <title>Microbiota from the distal guts of lean and obese adolescents exhibit partial functional redundancy besides clear differences in community structure.</title>
        <authorList>
            <person name="Ferrer M."/>
            <person name="Ruiz A."/>
            <person name="Lanza F."/>
            <person name="Haange S.B."/>
            <person name="Oberbach A."/>
            <person name="Till H."/>
            <person name="Bargiela R."/>
            <person name="Campoy C."/>
            <person name="Segura M.T."/>
            <person name="Richter M."/>
            <person name="von Bergen M."/>
            <person name="Seifert J."/>
            <person name="Suarez A."/>
        </authorList>
    </citation>
    <scope>NUCLEOTIDE SEQUENCE</scope>
</reference>
<evidence type="ECO:0000313" key="1">
    <source>
        <dbReference type="EMBL" id="EKC69570.1"/>
    </source>
</evidence>
<organism evidence="1">
    <name type="scientific">human gut metagenome</name>
    <dbReference type="NCBI Taxonomy" id="408170"/>
    <lineage>
        <taxon>unclassified sequences</taxon>
        <taxon>metagenomes</taxon>
        <taxon>organismal metagenomes</taxon>
    </lineage>
</organism>
<name>K1TTV5_9ZZZZ</name>
<sequence>MAVFCGLCFSSCAKDELAAKAGGDGRAPVRLALSLSGNSSRTVDAPTADGNWDFTTPEQGTIVEGDVYVLVIDAVTQRLKYLVEDLRVINDYADQKI</sequence>
<protein>
    <submittedName>
        <fullName evidence="1">Uncharacterized protein</fullName>
    </submittedName>
</protein>
<accession>K1TTV5</accession>